<evidence type="ECO:0000313" key="2">
    <source>
        <dbReference type="Proteomes" id="UP001148838"/>
    </source>
</evidence>
<gene>
    <name evidence="1" type="ORF">ANN_13049</name>
</gene>
<comment type="caution">
    <text evidence="1">The sequence shown here is derived from an EMBL/GenBank/DDBJ whole genome shotgun (WGS) entry which is preliminary data.</text>
</comment>
<sequence>QNNIFTRILHFFPISGRSYMAPDRFFRRTEKDYRRTEDILTPNGYHIILENHGTVKNLNKDWKIMDFKIECSEEVNMVSKEKKNDVKKLMQYFEVTGEAKDFYTTVLADVSH</sequence>
<protein>
    <submittedName>
        <fullName evidence="1">Uncharacterized protein</fullName>
    </submittedName>
</protein>
<name>A0ABQ8TIA6_PERAM</name>
<evidence type="ECO:0000313" key="1">
    <source>
        <dbReference type="EMBL" id="KAJ4446353.1"/>
    </source>
</evidence>
<keyword evidence="2" id="KW-1185">Reference proteome</keyword>
<dbReference type="EMBL" id="JAJSOF020000009">
    <property type="protein sequence ID" value="KAJ4446353.1"/>
    <property type="molecule type" value="Genomic_DNA"/>
</dbReference>
<dbReference type="Proteomes" id="UP001148838">
    <property type="component" value="Unassembled WGS sequence"/>
</dbReference>
<proteinExistence type="predicted"/>
<reference evidence="1 2" key="1">
    <citation type="journal article" date="2022" name="Allergy">
        <title>Genome assembly and annotation of Periplaneta americana reveal a comprehensive cockroach allergen profile.</title>
        <authorList>
            <person name="Wang L."/>
            <person name="Xiong Q."/>
            <person name="Saelim N."/>
            <person name="Wang L."/>
            <person name="Nong W."/>
            <person name="Wan A.T."/>
            <person name="Shi M."/>
            <person name="Liu X."/>
            <person name="Cao Q."/>
            <person name="Hui J.H.L."/>
            <person name="Sookrung N."/>
            <person name="Leung T.F."/>
            <person name="Tungtrongchitr A."/>
            <person name="Tsui S.K.W."/>
        </authorList>
    </citation>
    <scope>NUCLEOTIDE SEQUENCE [LARGE SCALE GENOMIC DNA]</scope>
    <source>
        <strain evidence="1">PWHHKU_190912</strain>
    </source>
</reference>
<feature type="non-terminal residue" evidence="1">
    <location>
        <position position="1"/>
    </location>
</feature>
<organism evidence="1 2">
    <name type="scientific">Periplaneta americana</name>
    <name type="common">American cockroach</name>
    <name type="synonym">Blatta americana</name>
    <dbReference type="NCBI Taxonomy" id="6978"/>
    <lineage>
        <taxon>Eukaryota</taxon>
        <taxon>Metazoa</taxon>
        <taxon>Ecdysozoa</taxon>
        <taxon>Arthropoda</taxon>
        <taxon>Hexapoda</taxon>
        <taxon>Insecta</taxon>
        <taxon>Pterygota</taxon>
        <taxon>Neoptera</taxon>
        <taxon>Polyneoptera</taxon>
        <taxon>Dictyoptera</taxon>
        <taxon>Blattodea</taxon>
        <taxon>Blattoidea</taxon>
        <taxon>Blattidae</taxon>
        <taxon>Blattinae</taxon>
        <taxon>Periplaneta</taxon>
    </lineage>
</organism>
<accession>A0ABQ8TIA6</accession>